<reference evidence="3 4" key="1">
    <citation type="journal article" date="2018" name="Mol. Biol. Evol.">
        <title>Broad Genomic Sampling Reveals a Smut Pathogenic Ancestry of the Fungal Clade Ustilaginomycotina.</title>
        <authorList>
            <person name="Kijpornyongpan T."/>
            <person name="Mondo S.J."/>
            <person name="Barry K."/>
            <person name="Sandor L."/>
            <person name="Lee J."/>
            <person name="Lipzen A."/>
            <person name="Pangilinan J."/>
            <person name="LaButti K."/>
            <person name="Hainaut M."/>
            <person name="Henrissat B."/>
            <person name="Grigoriev I.V."/>
            <person name="Spatafora J.W."/>
            <person name="Aime M.C."/>
        </authorList>
    </citation>
    <scope>NUCLEOTIDE SEQUENCE [LARGE SCALE GENOMIC DNA]</scope>
    <source>
        <strain evidence="3 4">MCA 4718</strain>
    </source>
</reference>
<dbReference type="Proteomes" id="UP000245942">
    <property type="component" value="Unassembled WGS sequence"/>
</dbReference>
<dbReference type="PROSITE" id="PS50179">
    <property type="entry name" value="VHS"/>
    <property type="match status" value="1"/>
</dbReference>
<dbReference type="PANTHER" id="PTHR47789">
    <property type="entry name" value="LAS SEVENTEEN-BINDING PROTEIN 5"/>
    <property type="match status" value="1"/>
</dbReference>
<dbReference type="GO" id="GO:0006897">
    <property type="term" value="P:endocytosis"/>
    <property type="evidence" value="ECO:0007669"/>
    <property type="project" value="InterPro"/>
</dbReference>
<dbReference type="GO" id="GO:0043130">
    <property type="term" value="F:ubiquitin binding"/>
    <property type="evidence" value="ECO:0007669"/>
    <property type="project" value="InterPro"/>
</dbReference>
<keyword evidence="4" id="KW-1185">Reference proteome</keyword>
<evidence type="ECO:0000313" key="4">
    <source>
        <dbReference type="Proteomes" id="UP000245942"/>
    </source>
</evidence>
<dbReference type="InterPro" id="IPR008942">
    <property type="entry name" value="ENTH_VHS"/>
</dbReference>
<feature type="compositionally biased region" description="Basic residues" evidence="1">
    <location>
        <begin position="202"/>
        <end position="211"/>
    </location>
</feature>
<dbReference type="OrthoDB" id="10068368at2759"/>
<dbReference type="STRING" id="1684307.A0A316U2T5"/>
<evidence type="ECO:0000313" key="3">
    <source>
        <dbReference type="EMBL" id="PWN19557.1"/>
    </source>
</evidence>
<dbReference type="InterPro" id="IPR044103">
    <property type="entry name" value="GAT_LSB5"/>
</dbReference>
<evidence type="ECO:0000256" key="1">
    <source>
        <dbReference type="SAM" id="MobiDB-lite"/>
    </source>
</evidence>
<feature type="region of interest" description="Disordered" evidence="1">
    <location>
        <begin position="348"/>
        <end position="369"/>
    </location>
</feature>
<dbReference type="GO" id="GO:0035091">
    <property type="term" value="F:phosphatidylinositol binding"/>
    <property type="evidence" value="ECO:0007669"/>
    <property type="project" value="InterPro"/>
</dbReference>
<dbReference type="AlphaFoldDB" id="A0A316U2T5"/>
<gene>
    <name evidence="3" type="ORF">BCV69DRAFT_284186</name>
</gene>
<name>A0A316U2T5_9BASI</name>
<dbReference type="Gene3D" id="1.25.40.90">
    <property type="match status" value="1"/>
</dbReference>
<dbReference type="InterPro" id="IPR038425">
    <property type="entry name" value="GAT_sf"/>
</dbReference>
<dbReference type="CDD" id="cd16980">
    <property type="entry name" value="VHS_Lsb5"/>
    <property type="match status" value="1"/>
</dbReference>
<dbReference type="EMBL" id="KZ819331">
    <property type="protein sequence ID" value="PWN19557.1"/>
    <property type="molecule type" value="Genomic_DNA"/>
</dbReference>
<dbReference type="Pfam" id="PF00790">
    <property type="entry name" value="VHS"/>
    <property type="match status" value="1"/>
</dbReference>
<dbReference type="PANTHER" id="PTHR47789:SF1">
    <property type="entry name" value="LAS SEVENTEEN-BINDING PROTEIN 5"/>
    <property type="match status" value="1"/>
</dbReference>
<dbReference type="GeneID" id="37014692"/>
<feature type="compositionally biased region" description="Basic and acidic residues" evidence="1">
    <location>
        <begin position="153"/>
        <end position="201"/>
    </location>
</feature>
<organism evidence="3 4">
    <name type="scientific">Pseudomicrostroma glucosiphilum</name>
    <dbReference type="NCBI Taxonomy" id="1684307"/>
    <lineage>
        <taxon>Eukaryota</taxon>
        <taxon>Fungi</taxon>
        <taxon>Dikarya</taxon>
        <taxon>Basidiomycota</taxon>
        <taxon>Ustilaginomycotina</taxon>
        <taxon>Exobasidiomycetes</taxon>
        <taxon>Microstromatales</taxon>
        <taxon>Microstromatales incertae sedis</taxon>
        <taxon>Pseudomicrostroma</taxon>
    </lineage>
</organism>
<dbReference type="GO" id="GO:0051666">
    <property type="term" value="P:actin cortical patch localization"/>
    <property type="evidence" value="ECO:0007669"/>
    <property type="project" value="TreeGrafter"/>
</dbReference>
<feature type="region of interest" description="Disordered" evidence="1">
    <location>
        <begin position="322"/>
        <end position="341"/>
    </location>
</feature>
<protein>
    <recommendedName>
        <fullName evidence="2">VHS domain-containing protein</fullName>
    </recommendedName>
</protein>
<dbReference type="GO" id="GO:0007034">
    <property type="term" value="P:vacuolar transport"/>
    <property type="evidence" value="ECO:0007669"/>
    <property type="project" value="UniProtKB-ARBA"/>
</dbReference>
<sequence length="577" mass="63557">MIKSIQQMNGALNNAKPYSAISVWFDKLTSNNFKEDDYDGIPELTEAITLQGGGPTEAARCVRKQLKYGSVHGQKRTLTILGALVENAGPRFQTTFADERLVTQIKLTSADPLVDASVRRKLMRLLLSWQHQYSGEPTLRTISSLYVACGGGRERQEREAQRKRSEAEELLRKQEEERRREMQVRMDRKTAEKLQKEEDKKRSKLGAKGKKAPARFNYEAEKPMILNHLATSSRSATALVNTLQHVNREKESVSANAKVVQALNDVKTERKTIVRYIQLCQEEDMLGALIEANERIMVALQLYDKLSKPDTSDSEDETLLAAIPSNKPTAAQRAEAEDAEIEAVRQSLARSDFHSGKPTASKGGDDEWEGEIEKLQFRQRMGINRHNSRRGDLKGAGAMQDLLDLDFDETSTNSGPSLRPSKTSASTSTRSGGASGAGGSAAQHGSLSDYSDYDDESSDEETHQQQKPVAGMGVPASSRGLAPPGDSPSLLSPAHSGSTTQSQHGAALEAWRRSHKSRIGEETSSLWSKEDEDRWIQGGGGDDDEAEEDPFGDEWEEVAGKLRASGAETGRREWAAV</sequence>
<feature type="compositionally biased region" description="Polar residues" evidence="1">
    <location>
        <begin position="495"/>
        <end position="504"/>
    </location>
</feature>
<feature type="region of interest" description="Disordered" evidence="1">
    <location>
        <begin position="153"/>
        <end position="211"/>
    </location>
</feature>
<feature type="compositionally biased region" description="Low complexity" evidence="1">
    <location>
        <begin position="440"/>
        <end position="450"/>
    </location>
</feature>
<dbReference type="SMART" id="SM00288">
    <property type="entry name" value="VHS"/>
    <property type="match status" value="1"/>
</dbReference>
<dbReference type="CDD" id="cd14232">
    <property type="entry name" value="GAT_LSB5"/>
    <property type="match status" value="1"/>
</dbReference>
<dbReference type="GO" id="GO:0007015">
    <property type="term" value="P:actin filament organization"/>
    <property type="evidence" value="ECO:0007669"/>
    <property type="project" value="InterPro"/>
</dbReference>
<dbReference type="SUPFAM" id="SSF89009">
    <property type="entry name" value="GAT-like domain"/>
    <property type="match status" value="1"/>
</dbReference>
<dbReference type="InterPro" id="IPR002014">
    <property type="entry name" value="VHS_dom"/>
</dbReference>
<dbReference type="GO" id="GO:0030479">
    <property type="term" value="C:actin cortical patch"/>
    <property type="evidence" value="ECO:0007669"/>
    <property type="project" value="TreeGrafter"/>
</dbReference>
<feature type="compositionally biased region" description="Acidic residues" evidence="1">
    <location>
        <begin position="541"/>
        <end position="552"/>
    </location>
</feature>
<dbReference type="InterPro" id="IPR045007">
    <property type="entry name" value="LSB5"/>
</dbReference>
<dbReference type="SUPFAM" id="SSF48464">
    <property type="entry name" value="ENTH/VHS domain"/>
    <property type="match status" value="1"/>
</dbReference>
<feature type="region of interest" description="Disordered" evidence="1">
    <location>
        <begin position="407"/>
        <end position="552"/>
    </location>
</feature>
<dbReference type="Gene3D" id="1.20.58.160">
    <property type="match status" value="1"/>
</dbReference>
<dbReference type="RefSeq" id="XP_025346717.1">
    <property type="nucleotide sequence ID" value="XM_025492958.1"/>
</dbReference>
<feature type="domain" description="VHS" evidence="2">
    <location>
        <begin position="28"/>
        <end position="146"/>
    </location>
</feature>
<accession>A0A316U2T5</accession>
<proteinExistence type="predicted"/>
<feature type="compositionally biased region" description="Low complexity" evidence="1">
    <location>
        <begin position="421"/>
        <end position="432"/>
    </location>
</feature>
<evidence type="ECO:0000259" key="2">
    <source>
        <dbReference type="PROSITE" id="PS50179"/>
    </source>
</evidence>